<evidence type="ECO:0000313" key="2">
    <source>
        <dbReference type="Proteomes" id="UP000268014"/>
    </source>
</evidence>
<dbReference type="AlphaFoldDB" id="A0A3P7W8B9"/>
<sequence length="55" mass="5962">MHDCVAAEERNENSQLPTCGPLKSHMLFTPSVYCSVVAAHSPSGSVRTSDIFPKK</sequence>
<dbReference type="Proteomes" id="UP000268014">
    <property type="component" value="Unassembled WGS sequence"/>
</dbReference>
<dbReference type="EMBL" id="UZAF01017566">
    <property type="protein sequence ID" value="VDO42847.1"/>
    <property type="molecule type" value="Genomic_DNA"/>
</dbReference>
<evidence type="ECO:0000313" key="1">
    <source>
        <dbReference type="EMBL" id="VDO42847.1"/>
    </source>
</evidence>
<keyword evidence="2" id="KW-1185">Reference proteome</keyword>
<name>A0A3P7W8B9_HAEPC</name>
<accession>A0A3P7W8B9</accession>
<protein>
    <submittedName>
        <fullName evidence="1">Uncharacterized protein</fullName>
    </submittedName>
</protein>
<proteinExistence type="predicted"/>
<gene>
    <name evidence="1" type="ORF">HPLM_LOCUS11423</name>
</gene>
<organism evidence="1 2">
    <name type="scientific">Haemonchus placei</name>
    <name type="common">Barber's pole worm</name>
    <dbReference type="NCBI Taxonomy" id="6290"/>
    <lineage>
        <taxon>Eukaryota</taxon>
        <taxon>Metazoa</taxon>
        <taxon>Ecdysozoa</taxon>
        <taxon>Nematoda</taxon>
        <taxon>Chromadorea</taxon>
        <taxon>Rhabditida</taxon>
        <taxon>Rhabditina</taxon>
        <taxon>Rhabditomorpha</taxon>
        <taxon>Strongyloidea</taxon>
        <taxon>Trichostrongylidae</taxon>
        <taxon>Haemonchus</taxon>
    </lineage>
</organism>
<reference evidence="1 2" key="1">
    <citation type="submission" date="2018-11" db="EMBL/GenBank/DDBJ databases">
        <authorList>
            <consortium name="Pathogen Informatics"/>
        </authorList>
    </citation>
    <scope>NUCLEOTIDE SEQUENCE [LARGE SCALE GENOMIC DNA]</scope>
    <source>
        <strain evidence="1 2">MHpl1</strain>
    </source>
</reference>